<reference evidence="2 3" key="1">
    <citation type="submission" date="2024-11" db="EMBL/GenBank/DDBJ databases">
        <title>A near-complete genome assembly of Cinchona calisaya.</title>
        <authorList>
            <person name="Lian D.C."/>
            <person name="Zhao X.W."/>
            <person name="Wei L."/>
        </authorList>
    </citation>
    <scope>NUCLEOTIDE SEQUENCE [LARGE SCALE GENOMIC DNA]</scope>
    <source>
        <tissue evidence="2">Nenye</tissue>
    </source>
</reference>
<dbReference type="Proteomes" id="UP001630127">
    <property type="component" value="Unassembled WGS sequence"/>
</dbReference>
<feature type="region of interest" description="Disordered" evidence="1">
    <location>
        <begin position="73"/>
        <end position="99"/>
    </location>
</feature>
<evidence type="ECO:0000313" key="2">
    <source>
        <dbReference type="EMBL" id="KAL3502441.1"/>
    </source>
</evidence>
<keyword evidence="3" id="KW-1185">Reference proteome</keyword>
<evidence type="ECO:0000256" key="1">
    <source>
        <dbReference type="SAM" id="MobiDB-lite"/>
    </source>
</evidence>
<organism evidence="2 3">
    <name type="scientific">Cinchona calisaya</name>
    <dbReference type="NCBI Taxonomy" id="153742"/>
    <lineage>
        <taxon>Eukaryota</taxon>
        <taxon>Viridiplantae</taxon>
        <taxon>Streptophyta</taxon>
        <taxon>Embryophyta</taxon>
        <taxon>Tracheophyta</taxon>
        <taxon>Spermatophyta</taxon>
        <taxon>Magnoliopsida</taxon>
        <taxon>eudicotyledons</taxon>
        <taxon>Gunneridae</taxon>
        <taxon>Pentapetalae</taxon>
        <taxon>asterids</taxon>
        <taxon>lamiids</taxon>
        <taxon>Gentianales</taxon>
        <taxon>Rubiaceae</taxon>
        <taxon>Cinchonoideae</taxon>
        <taxon>Cinchoneae</taxon>
        <taxon>Cinchona</taxon>
    </lineage>
</organism>
<comment type="caution">
    <text evidence="2">The sequence shown here is derived from an EMBL/GenBank/DDBJ whole genome shotgun (WGS) entry which is preliminary data.</text>
</comment>
<dbReference type="AlphaFoldDB" id="A0ABD2Y5Y5"/>
<gene>
    <name evidence="2" type="ORF">ACH5RR_036890</name>
</gene>
<proteinExistence type="predicted"/>
<evidence type="ECO:0000313" key="3">
    <source>
        <dbReference type="Proteomes" id="UP001630127"/>
    </source>
</evidence>
<sequence length="196" mass="21822">MNPKPPQLTLPECQPVNPNMNAIAEESMAMASDGEMLINLPKANQCMEFIQDNQNSSLLKGRVNEDLHGFDSHMERDQLGNRPQVDSHDDQQWEPIQRKKKDYTTTRIIQTRLSAKPDTNDPSVGAFAAMGCSTRYFSRIPGTVALGGNFNVIIRLDKHIGRRDLIPEPRRISIHVSSNVICSSCLSLATVTHGLV</sequence>
<protein>
    <submittedName>
        <fullName evidence="2">Uncharacterized protein</fullName>
    </submittedName>
</protein>
<dbReference type="EMBL" id="JBJUIK010000015">
    <property type="protein sequence ID" value="KAL3502441.1"/>
    <property type="molecule type" value="Genomic_DNA"/>
</dbReference>
<feature type="compositionally biased region" description="Basic and acidic residues" evidence="1">
    <location>
        <begin position="73"/>
        <end position="91"/>
    </location>
</feature>
<name>A0ABD2Y5Y5_9GENT</name>
<accession>A0ABD2Y5Y5</accession>